<evidence type="ECO:0000313" key="1">
    <source>
        <dbReference type="EMBL" id="OLF05594.1"/>
    </source>
</evidence>
<accession>A0A7Z1AU55</accession>
<name>A0A7Z1AU55_9PSEU</name>
<dbReference type="AlphaFoldDB" id="A0A7Z1AU55"/>
<dbReference type="InterPro" id="IPR027417">
    <property type="entry name" value="P-loop_NTPase"/>
</dbReference>
<evidence type="ECO:0008006" key="3">
    <source>
        <dbReference type="Google" id="ProtNLM"/>
    </source>
</evidence>
<reference evidence="1 2" key="1">
    <citation type="submission" date="2016-12" db="EMBL/GenBank/DDBJ databases">
        <title>The draft genome sequence of Actinophytocola xinjiangensis.</title>
        <authorList>
            <person name="Wang W."/>
            <person name="Yuan L."/>
        </authorList>
    </citation>
    <scope>NUCLEOTIDE SEQUENCE [LARGE SCALE GENOMIC DNA]</scope>
    <source>
        <strain evidence="1 2">CGMCC 4.4663</strain>
    </source>
</reference>
<keyword evidence="2" id="KW-1185">Reference proteome</keyword>
<protein>
    <recommendedName>
        <fullName evidence="3">AAA ATPase-like protein</fullName>
    </recommendedName>
</protein>
<sequence length="635" mass="69029">MDVTIGDRVSGRTAVLVGRSEELTLFTRLLRGELDRNVLLLHGPGGIGKTQLLRAWSAAATAAGRPTRWIDARSIEPRPEAIAAALVDIAPATVVFLDGFERIAAGARELRDDVVPRLPGDALVVIAGRDRPDAGWFAGGWAHVSFAMELAALETGTAVELLGAHGVPPAPAREITRWAAGSPLALVLAAGAWQRHGHITPEPRLVATLVRLTTAVRWGTTHFDALATCAIARRTTLDLLADTLEPKADAAAAHAWLAGLPFVDQVGDAVTLHDAVREPMREHLLGARPARERELRRRVTDHLYRLGTLGDRSVLTDLAHLLRNPVLRWTYCWDGSSRYHADRLRAGDTEVLGEGLIARGYPQWWAASEPYHRLAPRNVVVARNDTGTPVGYAVWITPGSAPLEVLAGDEFGRDCLSFADRVCASTDVVIWRDSIDLSDEEGLALAMLNIAVALRADVANPRHAIVPLFQHNQRLHQFCLAAGGKVVPELDRTVDGRPLCAYWIDYGAGGLRSHQRDQVYRELGLPPALNIEDVRAALESFSVAVSLAEHPLAVGIGVEQRAESVRETLRAGIAGAFGQSPKEEELRRVLWLRYVEAGSTSGATARALSMSKATYFRRLNEGLRRLTEHLVAQSS</sequence>
<organism evidence="1 2">
    <name type="scientific">Actinophytocola xinjiangensis</name>
    <dbReference type="NCBI Taxonomy" id="485602"/>
    <lineage>
        <taxon>Bacteria</taxon>
        <taxon>Bacillati</taxon>
        <taxon>Actinomycetota</taxon>
        <taxon>Actinomycetes</taxon>
        <taxon>Pseudonocardiales</taxon>
        <taxon>Pseudonocardiaceae</taxon>
    </lineage>
</organism>
<comment type="caution">
    <text evidence="1">The sequence shown here is derived from an EMBL/GenBank/DDBJ whole genome shotgun (WGS) entry which is preliminary data.</text>
</comment>
<proteinExistence type="predicted"/>
<evidence type="ECO:0000313" key="2">
    <source>
        <dbReference type="Proteomes" id="UP000185696"/>
    </source>
</evidence>
<dbReference type="SUPFAM" id="SSF52540">
    <property type="entry name" value="P-loop containing nucleoside triphosphate hydrolases"/>
    <property type="match status" value="1"/>
</dbReference>
<dbReference type="Gene3D" id="3.40.50.300">
    <property type="entry name" value="P-loop containing nucleotide triphosphate hydrolases"/>
    <property type="match status" value="1"/>
</dbReference>
<dbReference type="EMBL" id="MSIF01000027">
    <property type="protein sequence ID" value="OLF05594.1"/>
    <property type="molecule type" value="Genomic_DNA"/>
</dbReference>
<dbReference type="Proteomes" id="UP000185696">
    <property type="component" value="Unassembled WGS sequence"/>
</dbReference>
<gene>
    <name evidence="1" type="ORF">BLA60_35555</name>
</gene>